<evidence type="ECO:0008006" key="3">
    <source>
        <dbReference type="Google" id="ProtNLM"/>
    </source>
</evidence>
<reference evidence="1" key="1">
    <citation type="submission" date="2023-10" db="EMBL/GenBank/DDBJ databases">
        <authorList>
            <person name="Chen Y."/>
            <person name="Shah S."/>
            <person name="Dougan E. K."/>
            <person name="Thang M."/>
            <person name="Chan C."/>
        </authorList>
    </citation>
    <scope>NUCLEOTIDE SEQUENCE [LARGE SCALE GENOMIC DNA]</scope>
</reference>
<keyword evidence="2" id="KW-1185">Reference proteome</keyword>
<evidence type="ECO:0000313" key="2">
    <source>
        <dbReference type="Proteomes" id="UP001189429"/>
    </source>
</evidence>
<comment type="caution">
    <text evidence="1">The sequence shown here is derived from an EMBL/GenBank/DDBJ whole genome shotgun (WGS) entry which is preliminary data.</text>
</comment>
<protein>
    <recommendedName>
        <fullName evidence="3">Reverse transcriptase domain-containing protein</fullName>
    </recommendedName>
</protein>
<dbReference type="EMBL" id="CAUYUJ010015185">
    <property type="protein sequence ID" value="CAK0850892.1"/>
    <property type="molecule type" value="Genomic_DNA"/>
</dbReference>
<evidence type="ECO:0000313" key="1">
    <source>
        <dbReference type="EMBL" id="CAK0850892.1"/>
    </source>
</evidence>
<organism evidence="1 2">
    <name type="scientific">Prorocentrum cordatum</name>
    <dbReference type="NCBI Taxonomy" id="2364126"/>
    <lineage>
        <taxon>Eukaryota</taxon>
        <taxon>Sar</taxon>
        <taxon>Alveolata</taxon>
        <taxon>Dinophyceae</taxon>
        <taxon>Prorocentrales</taxon>
        <taxon>Prorocentraceae</taxon>
        <taxon>Prorocentrum</taxon>
    </lineage>
</organism>
<gene>
    <name evidence="1" type="ORF">PCOR1329_LOCUS43181</name>
</gene>
<dbReference type="Proteomes" id="UP001189429">
    <property type="component" value="Unassembled WGS sequence"/>
</dbReference>
<name>A0ABN9TY79_9DINO</name>
<proteinExistence type="predicted"/>
<sequence>MPPLLTFDFQQAFASVAHDWIRLVLSRSGLPKALCGFFGELFLCVHCLAATGVELSVLNCVQSGIMQECQGSGFLFAIGADPLMQDQFLPLPAPIGRTVAALLACL</sequence>
<accession>A0ABN9TY79</accession>